<name>A0A6H5I5X0_9HYME</name>
<evidence type="ECO:0000313" key="1">
    <source>
        <dbReference type="EMBL" id="CAB0032636.1"/>
    </source>
</evidence>
<keyword evidence="2" id="KW-1185">Reference proteome</keyword>
<dbReference type="Proteomes" id="UP000479190">
    <property type="component" value="Unassembled WGS sequence"/>
</dbReference>
<feature type="non-terminal residue" evidence="1">
    <location>
        <position position="121"/>
    </location>
</feature>
<protein>
    <submittedName>
        <fullName evidence="1">Uncharacterized protein</fullName>
    </submittedName>
</protein>
<accession>A0A6H5I5X0</accession>
<dbReference type="EMBL" id="CADCXV010000685">
    <property type="protein sequence ID" value="CAB0032636.1"/>
    <property type="molecule type" value="Genomic_DNA"/>
</dbReference>
<proteinExistence type="predicted"/>
<dbReference type="AlphaFoldDB" id="A0A6H5I5X0"/>
<evidence type="ECO:0000313" key="2">
    <source>
        <dbReference type="Proteomes" id="UP000479190"/>
    </source>
</evidence>
<reference evidence="1 2" key="1">
    <citation type="submission" date="2020-02" db="EMBL/GenBank/DDBJ databases">
        <authorList>
            <person name="Ferguson B K."/>
        </authorList>
    </citation>
    <scope>NUCLEOTIDE SEQUENCE [LARGE SCALE GENOMIC DNA]</scope>
</reference>
<gene>
    <name evidence="1" type="ORF">TBRA_LOCUS4566</name>
</gene>
<organism evidence="1 2">
    <name type="scientific">Trichogramma brassicae</name>
    <dbReference type="NCBI Taxonomy" id="86971"/>
    <lineage>
        <taxon>Eukaryota</taxon>
        <taxon>Metazoa</taxon>
        <taxon>Ecdysozoa</taxon>
        <taxon>Arthropoda</taxon>
        <taxon>Hexapoda</taxon>
        <taxon>Insecta</taxon>
        <taxon>Pterygota</taxon>
        <taxon>Neoptera</taxon>
        <taxon>Endopterygota</taxon>
        <taxon>Hymenoptera</taxon>
        <taxon>Apocrita</taxon>
        <taxon>Proctotrupomorpha</taxon>
        <taxon>Chalcidoidea</taxon>
        <taxon>Trichogrammatidae</taxon>
        <taxon>Trichogramma</taxon>
    </lineage>
</organism>
<sequence>MRRTEAAAAAAGAGDRLDFTRARATKLITPCHISLLRYAIILQLPRTLVPDPLRVSFSCAATHCVQPRYSGIVVYRVYSFPIILYELQPVAMGCVRRHESFDGEDSEEGRERGIFGMMINN</sequence>